<dbReference type="KEGG" id="lcre:Pla8534_08130"/>
<keyword evidence="1" id="KW-0812">Transmembrane</keyword>
<proteinExistence type="predicted"/>
<evidence type="ECO:0000313" key="3">
    <source>
        <dbReference type="Proteomes" id="UP000317648"/>
    </source>
</evidence>
<dbReference type="InterPro" id="IPR012902">
    <property type="entry name" value="N_methyl_site"/>
</dbReference>
<evidence type="ECO:0000256" key="1">
    <source>
        <dbReference type="SAM" id="Phobius"/>
    </source>
</evidence>
<keyword evidence="1" id="KW-0472">Membrane</keyword>
<dbReference type="AlphaFoldDB" id="A0A518DMH2"/>
<dbReference type="PROSITE" id="PS00409">
    <property type="entry name" value="PROKAR_NTER_METHYL"/>
    <property type="match status" value="1"/>
</dbReference>
<dbReference type="Proteomes" id="UP000317648">
    <property type="component" value="Chromosome"/>
</dbReference>
<dbReference type="RefSeq" id="WP_145049502.1">
    <property type="nucleotide sequence ID" value="NZ_CP036433.1"/>
</dbReference>
<organism evidence="2 3">
    <name type="scientific">Lignipirellula cremea</name>
    <dbReference type="NCBI Taxonomy" id="2528010"/>
    <lineage>
        <taxon>Bacteria</taxon>
        <taxon>Pseudomonadati</taxon>
        <taxon>Planctomycetota</taxon>
        <taxon>Planctomycetia</taxon>
        <taxon>Pirellulales</taxon>
        <taxon>Pirellulaceae</taxon>
        <taxon>Lignipirellula</taxon>
    </lineage>
</organism>
<feature type="transmembrane region" description="Helical" evidence="1">
    <location>
        <begin position="20"/>
        <end position="43"/>
    </location>
</feature>
<reference evidence="2 3" key="1">
    <citation type="submission" date="2019-02" db="EMBL/GenBank/DDBJ databases">
        <title>Deep-cultivation of Planctomycetes and their phenomic and genomic characterization uncovers novel biology.</title>
        <authorList>
            <person name="Wiegand S."/>
            <person name="Jogler M."/>
            <person name="Boedeker C."/>
            <person name="Pinto D."/>
            <person name="Vollmers J."/>
            <person name="Rivas-Marin E."/>
            <person name="Kohn T."/>
            <person name="Peeters S.H."/>
            <person name="Heuer A."/>
            <person name="Rast P."/>
            <person name="Oberbeckmann S."/>
            <person name="Bunk B."/>
            <person name="Jeske O."/>
            <person name="Meyerdierks A."/>
            <person name="Storesund J.E."/>
            <person name="Kallscheuer N."/>
            <person name="Luecker S."/>
            <person name="Lage O.M."/>
            <person name="Pohl T."/>
            <person name="Merkel B.J."/>
            <person name="Hornburger P."/>
            <person name="Mueller R.-W."/>
            <person name="Bruemmer F."/>
            <person name="Labrenz M."/>
            <person name="Spormann A.M."/>
            <person name="Op den Camp H."/>
            <person name="Overmann J."/>
            <person name="Amann R."/>
            <person name="Jetten M.S.M."/>
            <person name="Mascher T."/>
            <person name="Medema M.H."/>
            <person name="Devos D.P."/>
            <person name="Kaster A.-K."/>
            <person name="Ovreas L."/>
            <person name="Rohde M."/>
            <person name="Galperin M.Y."/>
            <person name="Jogler C."/>
        </authorList>
    </citation>
    <scope>NUCLEOTIDE SEQUENCE [LARGE SCALE GENOMIC DNA]</scope>
    <source>
        <strain evidence="2 3">Pla85_3_4</strain>
    </source>
</reference>
<name>A0A518DMH2_9BACT</name>
<dbReference type="OrthoDB" id="253404at2"/>
<evidence type="ECO:0000313" key="2">
    <source>
        <dbReference type="EMBL" id="QDU93038.1"/>
    </source>
</evidence>
<dbReference type="EMBL" id="CP036433">
    <property type="protein sequence ID" value="QDU93038.1"/>
    <property type="molecule type" value="Genomic_DNA"/>
</dbReference>
<keyword evidence="3" id="KW-1185">Reference proteome</keyword>
<protein>
    <submittedName>
        <fullName evidence="2">Uncharacterized protein</fullName>
    </submittedName>
</protein>
<accession>A0A518DMH2</accession>
<keyword evidence="1" id="KW-1133">Transmembrane helix</keyword>
<sequence length="352" mass="37868">MMTTAAQQKLRVSREGISLLEVIISIGVISIGLLGVLSVLPLAGRRVVQGSIEDGKSMQGQAWTDEFQTRGYADPNSWVTSAGAALPPGGTPTPVLIDPHHVAVRRALGTPVDFPFTDRDNDISTNEAPFSIPRISVRNSLTGPPLDLMAANLIFTSQNDLVFSQPADTKLPPVQEMYDAVISNRRMSAGHFSWMAMIVPLDSSGKDWRLSVVVFHDRDPDMSLDASPANDDGLKTLSNERVATVSNFMGNAGIGGGPMEIRSTDKASVKVKKGDWVLLSSGGAPTSFHQWYRVADTDPDPVNTAGVFTREVLLEGADWPSPGIGTTSMTMVKGVVGVYESTFRLETNSLFH</sequence>
<gene>
    <name evidence="2" type="ORF">Pla8534_08130</name>
</gene>